<dbReference type="Pfam" id="PF15134">
    <property type="entry name" value="CEP15-like"/>
    <property type="match status" value="1"/>
</dbReference>
<dbReference type="Ensembl" id="ENSTRUT00000051642.2">
    <property type="protein sequence ID" value="ENSTRUP00000049371.2"/>
    <property type="gene ID" value="ENSTRUG00000019555.2"/>
</dbReference>
<feature type="region of interest" description="Disordered" evidence="1">
    <location>
        <begin position="77"/>
        <end position="114"/>
    </location>
</feature>
<keyword evidence="3" id="KW-1185">Reference proteome</keyword>
<evidence type="ECO:0000256" key="1">
    <source>
        <dbReference type="SAM" id="MobiDB-lite"/>
    </source>
</evidence>
<evidence type="ECO:0000313" key="2">
    <source>
        <dbReference type="Ensembl" id="ENSTRUP00000049371.2"/>
    </source>
</evidence>
<feature type="compositionally biased region" description="Basic residues" evidence="1">
    <location>
        <begin position="98"/>
        <end position="114"/>
    </location>
</feature>
<feature type="region of interest" description="Disordered" evidence="1">
    <location>
        <begin position="16"/>
        <end position="41"/>
    </location>
</feature>
<protein>
    <submittedName>
        <fullName evidence="2">Uncharacterized protein</fullName>
    </submittedName>
</protein>
<sequence length="114" mass="13301">MCALSLIQRAELLKQMEERSEQREEQRRRRQEASQAARYRNNRLLQVPAQSLYQHVWRCWVSVSDALPVWEHFLLGEGQHPTVGPEPSASTPRQKPSTARKRRLPPHPKPRATS</sequence>
<reference evidence="2 3" key="1">
    <citation type="journal article" date="2011" name="Genome Biol. Evol.">
        <title>Integration of the genetic map and genome assembly of fugu facilitates insights into distinct features of genome evolution in teleosts and mammals.</title>
        <authorList>
            <person name="Kai W."/>
            <person name="Kikuchi K."/>
            <person name="Tohari S."/>
            <person name="Chew A.K."/>
            <person name="Tay A."/>
            <person name="Fujiwara A."/>
            <person name="Hosoya S."/>
            <person name="Suetake H."/>
            <person name="Naruse K."/>
            <person name="Brenner S."/>
            <person name="Suzuki Y."/>
            <person name="Venkatesh B."/>
        </authorList>
    </citation>
    <scope>NUCLEOTIDE SEQUENCE [LARGE SCALE GENOMIC DNA]</scope>
</reference>
<organism evidence="2 3">
    <name type="scientific">Takifugu rubripes</name>
    <name type="common">Japanese pufferfish</name>
    <name type="synonym">Fugu rubripes</name>
    <dbReference type="NCBI Taxonomy" id="31033"/>
    <lineage>
        <taxon>Eukaryota</taxon>
        <taxon>Metazoa</taxon>
        <taxon>Chordata</taxon>
        <taxon>Craniata</taxon>
        <taxon>Vertebrata</taxon>
        <taxon>Euteleostomi</taxon>
        <taxon>Actinopterygii</taxon>
        <taxon>Neopterygii</taxon>
        <taxon>Teleostei</taxon>
        <taxon>Neoteleostei</taxon>
        <taxon>Acanthomorphata</taxon>
        <taxon>Eupercaria</taxon>
        <taxon>Tetraodontiformes</taxon>
        <taxon>Tetradontoidea</taxon>
        <taxon>Tetraodontidae</taxon>
        <taxon>Takifugu</taxon>
    </lineage>
</organism>
<feature type="compositionally biased region" description="Basic and acidic residues" evidence="1">
    <location>
        <begin position="16"/>
        <end position="27"/>
    </location>
</feature>
<dbReference type="InterPro" id="IPR028006">
    <property type="entry name" value="CEP15-like"/>
</dbReference>
<name>A0A3B5K1Y3_TAKRU</name>
<dbReference type="InParanoid" id="A0A3B5K1Y3"/>
<proteinExistence type="predicted"/>
<evidence type="ECO:0000313" key="3">
    <source>
        <dbReference type="Proteomes" id="UP000005226"/>
    </source>
</evidence>
<dbReference type="STRING" id="31033.ENSTRUP00000049371"/>
<feature type="compositionally biased region" description="Polar residues" evidence="1">
    <location>
        <begin position="88"/>
        <end position="97"/>
    </location>
</feature>
<gene>
    <name evidence="2" type="primary">c19h3orf14</name>
</gene>
<dbReference type="AlphaFoldDB" id="A0A3B5K1Y3"/>
<dbReference type="GeneTree" id="ENSGT00980000199467"/>
<dbReference type="Proteomes" id="UP000005226">
    <property type="component" value="Chromosome 19"/>
</dbReference>
<dbReference type="FunCoup" id="A0A3B5K1Y3">
    <property type="interactions" value="488"/>
</dbReference>
<reference evidence="2" key="2">
    <citation type="submission" date="2025-08" db="UniProtKB">
        <authorList>
            <consortium name="Ensembl"/>
        </authorList>
    </citation>
    <scope>IDENTIFICATION</scope>
</reference>
<accession>A0A3B5K1Y3</accession>
<reference evidence="2" key="3">
    <citation type="submission" date="2025-09" db="UniProtKB">
        <authorList>
            <consortium name="Ensembl"/>
        </authorList>
    </citation>
    <scope>IDENTIFICATION</scope>
</reference>